<dbReference type="SUPFAM" id="SSF57959">
    <property type="entry name" value="Leucine zipper domain"/>
    <property type="match status" value="1"/>
</dbReference>
<dbReference type="AlphaFoldDB" id="A0AAU9WRB7"/>
<evidence type="ECO:0000313" key="4">
    <source>
        <dbReference type="Proteomes" id="UP001159428"/>
    </source>
</evidence>
<proteinExistence type="predicted"/>
<reference evidence="3 4" key="1">
    <citation type="submission" date="2022-05" db="EMBL/GenBank/DDBJ databases">
        <authorList>
            <consortium name="Genoscope - CEA"/>
            <person name="William W."/>
        </authorList>
    </citation>
    <scope>NUCLEOTIDE SEQUENCE [LARGE SCALE GENOMIC DNA]</scope>
</reference>
<accession>A0AAU9WRB7</accession>
<evidence type="ECO:0000259" key="2">
    <source>
        <dbReference type="PROSITE" id="PS50217"/>
    </source>
</evidence>
<feature type="domain" description="BZIP" evidence="2">
    <location>
        <begin position="348"/>
        <end position="401"/>
    </location>
</feature>
<dbReference type="PROSITE" id="PS00036">
    <property type="entry name" value="BZIP_BASIC"/>
    <property type="match status" value="1"/>
</dbReference>
<gene>
    <name evidence="3" type="ORF">PMEA_00009438</name>
</gene>
<dbReference type="CDD" id="cd14809">
    <property type="entry name" value="bZIP_AUREO-like"/>
    <property type="match status" value="1"/>
</dbReference>
<keyword evidence="4" id="KW-1185">Reference proteome</keyword>
<dbReference type="PROSITE" id="PS50217">
    <property type="entry name" value="BZIP"/>
    <property type="match status" value="1"/>
</dbReference>
<dbReference type="GO" id="GO:0005634">
    <property type="term" value="C:nucleus"/>
    <property type="evidence" value="ECO:0007669"/>
    <property type="project" value="TreeGrafter"/>
</dbReference>
<dbReference type="InterPro" id="IPR004827">
    <property type="entry name" value="bZIP"/>
</dbReference>
<dbReference type="Proteomes" id="UP001159428">
    <property type="component" value="Unassembled WGS sequence"/>
</dbReference>
<organism evidence="3 4">
    <name type="scientific">Pocillopora meandrina</name>
    <dbReference type="NCBI Taxonomy" id="46732"/>
    <lineage>
        <taxon>Eukaryota</taxon>
        <taxon>Metazoa</taxon>
        <taxon>Cnidaria</taxon>
        <taxon>Anthozoa</taxon>
        <taxon>Hexacorallia</taxon>
        <taxon>Scleractinia</taxon>
        <taxon>Astrocoeniina</taxon>
        <taxon>Pocilloporidae</taxon>
        <taxon>Pocillopora</taxon>
    </lineage>
</organism>
<evidence type="ECO:0000313" key="3">
    <source>
        <dbReference type="EMBL" id="CAH3123024.1"/>
    </source>
</evidence>
<dbReference type="PANTHER" id="PTHR21552:SF2">
    <property type="entry name" value="CREB3 REGULATORY FACTOR"/>
    <property type="match status" value="1"/>
</dbReference>
<dbReference type="PANTHER" id="PTHR21552">
    <property type="entry name" value="ADULT RETINA PROTEIN"/>
    <property type="match status" value="1"/>
</dbReference>
<feature type="region of interest" description="Disordered" evidence="1">
    <location>
        <begin position="263"/>
        <end position="320"/>
    </location>
</feature>
<dbReference type="GO" id="GO:0006986">
    <property type="term" value="P:response to unfolded protein"/>
    <property type="evidence" value="ECO:0007669"/>
    <property type="project" value="InterPro"/>
</dbReference>
<dbReference type="InterPro" id="IPR046347">
    <property type="entry name" value="bZIP_sf"/>
</dbReference>
<dbReference type="GO" id="GO:0000977">
    <property type="term" value="F:RNA polymerase II transcription regulatory region sequence-specific DNA binding"/>
    <property type="evidence" value="ECO:0007669"/>
    <property type="project" value="TreeGrafter"/>
</dbReference>
<comment type="caution">
    <text evidence="3">The sequence shown here is derived from an EMBL/GenBank/DDBJ whole genome shotgun (WGS) entry which is preliminary data.</text>
</comment>
<dbReference type="GO" id="GO:0000981">
    <property type="term" value="F:DNA-binding transcription factor activity, RNA polymerase II-specific"/>
    <property type="evidence" value="ECO:0007669"/>
    <property type="project" value="TreeGrafter"/>
</dbReference>
<dbReference type="EMBL" id="CALNXJ010000019">
    <property type="protein sequence ID" value="CAH3123024.1"/>
    <property type="molecule type" value="Genomic_DNA"/>
</dbReference>
<dbReference type="InterPro" id="IPR039165">
    <property type="entry name" value="CREBRF"/>
</dbReference>
<sequence length="465" mass="51932">MQQGVDFTPPPLDVESSCEESFGVFSPFEDDEFEGSRTSFWGESNGGGGRNGWDNVQTLPSSPFGGLGGDFDMELEFFRNDVNEDCKVAGPTLAELNDHRSLSPLINPEMERLHRIATRMEGDSSPWDCTTRKPQGYIALELTSDKDERRVAQVKQEPVLLFCEHNDRFEKSSLVSKDAEKKRPSKPTWTTTHEIASAHCNNEGEKSVSADDQNSSQKVLLLDKQLGSEVNNQMPKLVSAEMKAQLYSEGTNLREDVRIVADRDTIEADPGSPAVEYDSADEDMDSDEDFDVENHSHGTGLARNRKGRRGDQDDLSPNPKKLLEISRELDRLNKVIGDLKPIHQLPQNARNKSRKEKNKLASRACRLKKKAQHEANKVKLQGLEMEQQRLTDVIDKVKKEIIVKGNSPPLDPKPNLSVQIETLIKGTFGNQVIAGHTSDFVYSVLKATARENPSLGKLEDLSLCF</sequence>
<protein>
    <recommendedName>
        <fullName evidence="2">BZIP domain-containing protein</fullName>
    </recommendedName>
</protein>
<feature type="compositionally biased region" description="Acidic residues" evidence="1">
    <location>
        <begin position="278"/>
        <end position="291"/>
    </location>
</feature>
<name>A0AAU9WRB7_9CNID</name>
<evidence type="ECO:0000256" key="1">
    <source>
        <dbReference type="SAM" id="MobiDB-lite"/>
    </source>
</evidence>